<dbReference type="RefSeq" id="WP_038191898.1">
    <property type="nucleotide sequence ID" value="NZ_JRWP01000038.1"/>
</dbReference>
<dbReference type="PANTHER" id="PTHR36423:SF2">
    <property type="entry name" value="AFR070WP"/>
    <property type="match status" value="1"/>
</dbReference>
<dbReference type="STRING" id="379097.SE23_15385"/>
<dbReference type="SUPFAM" id="SSF143410">
    <property type="entry name" value="DOPA-like"/>
    <property type="match status" value="1"/>
</dbReference>
<dbReference type="PIRSF" id="PIRSF028139">
    <property type="entry name" value="DOPA-diox_rel_Mll2280"/>
    <property type="match status" value="1"/>
</dbReference>
<dbReference type="OrthoDB" id="572228at2"/>
<protein>
    <submittedName>
        <fullName evidence="1">4,5-dioxygenase</fullName>
    </submittedName>
</protein>
<organism evidence="1 2">
    <name type="scientific">Photobacterium sp. (strain ATCC 43367)</name>
    <dbReference type="NCBI Taxonomy" id="379097"/>
    <lineage>
        <taxon>Bacteria</taxon>
        <taxon>Pseudomonadati</taxon>
        <taxon>Pseudomonadota</taxon>
        <taxon>Gammaproteobacteria</taxon>
        <taxon>Vibrionales</taxon>
        <taxon>Vibrionaceae</taxon>
        <taxon>Vibrio</taxon>
        <taxon>Vibrio oreintalis group</taxon>
    </lineage>
</organism>
<keyword evidence="1" id="KW-0223">Dioxygenase</keyword>
<keyword evidence="1" id="KW-0560">Oxidoreductase</keyword>
<evidence type="ECO:0000313" key="1">
    <source>
        <dbReference type="EMBL" id="KGY07770.1"/>
    </source>
</evidence>
<comment type="caution">
    <text evidence="1">The sequence shown here is derived from an EMBL/GenBank/DDBJ whole genome shotgun (WGS) entry which is preliminary data.</text>
</comment>
<evidence type="ECO:0000313" key="2">
    <source>
        <dbReference type="Proteomes" id="UP000030451"/>
    </source>
</evidence>
<accession>A0A0A5HTW0</accession>
<dbReference type="InterPro" id="IPR014980">
    <property type="entry name" value="DOPA_dioxygen"/>
</dbReference>
<dbReference type="Pfam" id="PF08883">
    <property type="entry name" value="DOPA_dioxygen"/>
    <property type="match status" value="1"/>
</dbReference>
<dbReference type="Proteomes" id="UP000030451">
    <property type="component" value="Unassembled WGS sequence"/>
</dbReference>
<dbReference type="AlphaFoldDB" id="A0A0A5HTW0"/>
<dbReference type="EMBL" id="JRWP01000038">
    <property type="protein sequence ID" value="KGY07770.1"/>
    <property type="molecule type" value="Genomic_DNA"/>
</dbReference>
<proteinExistence type="predicted"/>
<dbReference type="InterPro" id="IPR023389">
    <property type="entry name" value="DOPA-like_sf"/>
</dbReference>
<gene>
    <name evidence="1" type="ORF">NM06_15410</name>
</gene>
<sequence>MSYPKNLHQHYHAHVYFDEHTSDAAYSLRDYAREELKLSVGRFNRDLVGPHLSWSFSIDFDAKQFDKVIDWLDKNRQEMSVLVHAVTDNEYQDHTDFAYWLGEPLPLKLSIFDA</sequence>
<dbReference type="PANTHER" id="PTHR36423">
    <property type="entry name" value="AFR070WP"/>
    <property type="match status" value="1"/>
</dbReference>
<dbReference type="GO" id="GO:0051213">
    <property type="term" value="F:dioxygenase activity"/>
    <property type="evidence" value="ECO:0007669"/>
    <property type="project" value="UniProtKB-KW"/>
</dbReference>
<dbReference type="Gene3D" id="3.30.70.1240">
    <property type="entry name" value="DOPA-like domains"/>
    <property type="match status" value="1"/>
</dbReference>
<name>A0A0A5HTW0_PHOS4</name>
<reference evidence="1 2" key="1">
    <citation type="submission" date="2014-10" db="EMBL/GenBank/DDBJ databases">
        <title>Genome sequencing of Vibrio sinaloensis T08.</title>
        <authorList>
            <person name="Chan K.-G."/>
            <person name="Mohamad N.I."/>
        </authorList>
    </citation>
    <scope>NUCLEOTIDE SEQUENCE [LARGE SCALE GENOMIC DNA]</scope>
    <source>
        <strain evidence="1 2">T08</strain>
    </source>
</reference>